<dbReference type="EMBL" id="AP018712">
    <property type="protein sequence ID" value="BBE31320.1"/>
    <property type="molecule type" value="Genomic_DNA"/>
</dbReference>
<evidence type="ECO:0000313" key="3">
    <source>
        <dbReference type="EMBL" id="BBE31320.1"/>
    </source>
</evidence>
<dbReference type="InterPro" id="IPR020568">
    <property type="entry name" value="Ribosomal_Su5_D2-typ_SF"/>
</dbReference>
<dbReference type="InterPro" id="IPR036956">
    <property type="entry name" value="Impact_N_sf"/>
</dbReference>
<reference evidence="3 4" key="1">
    <citation type="submission" date="2018-06" db="EMBL/GenBank/DDBJ databases">
        <title>Genome sequencing of Oceanotoga sp. sy52.</title>
        <authorList>
            <person name="Mori K."/>
        </authorList>
    </citation>
    <scope>NUCLEOTIDE SEQUENCE [LARGE SCALE GENOMIC DNA]</scope>
    <source>
        <strain evidence="4">sy52</strain>
    </source>
</reference>
<protein>
    <recommendedName>
        <fullName evidence="2">Impact N-terminal domain-containing protein</fullName>
    </recommendedName>
</protein>
<sequence length="208" mass="24209">MENELIEYKSILKNIEIIYKIKRSEFIGNSFYVKSEIDAKEKIKEISFKYKNATHNCWAYKIGKNFNYSDNGEPSGTAGKPILGSIEKYDLNNILIIVTRYFGGIKLGVRGLIDAYSETAEKTIISSKIAKYKKSTLYRIKAEYSKYSEIERMLKRYDGWNIKKQTFSDYVVFEILINDNENIFNILKNKSKEMLKIGIEEIPTEVKV</sequence>
<dbReference type="PANTHER" id="PTHR16301:SF20">
    <property type="entry name" value="IMPACT FAMILY MEMBER YIGZ"/>
    <property type="match status" value="1"/>
</dbReference>
<feature type="domain" description="Impact N-terminal" evidence="2">
    <location>
        <begin position="22"/>
        <end position="123"/>
    </location>
</feature>
<dbReference type="InParanoid" id="A0A7G1G4A0"/>
<dbReference type="PANTHER" id="PTHR16301">
    <property type="entry name" value="IMPACT-RELATED"/>
    <property type="match status" value="1"/>
</dbReference>
<name>A0A7G1G4A0_9BACT</name>
<keyword evidence="4" id="KW-1185">Reference proteome</keyword>
<organism evidence="3 4">
    <name type="scientific">Tepiditoga spiralis</name>
    <dbReference type="NCBI Taxonomy" id="2108365"/>
    <lineage>
        <taxon>Bacteria</taxon>
        <taxon>Thermotogati</taxon>
        <taxon>Thermotogota</taxon>
        <taxon>Thermotogae</taxon>
        <taxon>Petrotogales</taxon>
        <taxon>Petrotogaceae</taxon>
        <taxon>Tepiditoga</taxon>
    </lineage>
</organism>
<evidence type="ECO:0000256" key="1">
    <source>
        <dbReference type="ARBA" id="ARBA00007665"/>
    </source>
</evidence>
<dbReference type="SUPFAM" id="SSF54211">
    <property type="entry name" value="Ribosomal protein S5 domain 2-like"/>
    <property type="match status" value="1"/>
</dbReference>
<dbReference type="AlphaFoldDB" id="A0A7G1G4A0"/>
<gene>
    <name evidence="3" type="ORF">OSSY52_14610</name>
</gene>
<dbReference type="InterPro" id="IPR020569">
    <property type="entry name" value="UPF0029_Impact_CS"/>
</dbReference>
<dbReference type="FunCoup" id="A0A7G1G4A0">
    <property type="interactions" value="26"/>
</dbReference>
<evidence type="ECO:0000259" key="2">
    <source>
        <dbReference type="Pfam" id="PF01205"/>
    </source>
</evidence>
<dbReference type="Proteomes" id="UP000516361">
    <property type="component" value="Chromosome"/>
</dbReference>
<dbReference type="PROSITE" id="PS00910">
    <property type="entry name" value="UPF0029"/>
    <property type="match status" value="1"/>
</dbReference>
<dbReference type="RefSeq" id="WP_190613781.1">
    <property type="nucleotide sequence ID" value="NZ_AP018712.1"/>
</dbReference>
<proteinExistence type="inferred from homology"/>
<dbReference type="InterPro" id="IPR001498">
    <property type="entry name" value="Impact_N"/>
</dbReference>
<dbReference type="Gene3D" id="3.30.230.30">
    <property type="entry name" value="Impact, N-terminal domain"/>
    <property type="match status" value="1"/>
</dbReference>
<dbReference type="GO" id="GO:0006446">
    <property type="term" value="P:regulation of translational initiation"/>
    <property type="evidence" value="ECO:0007669"/>
    <property type="project" value="TreeGrafter"/>
</dbReference>
<comment type="similarity">
    <text evidence="1">Belongs to the IMPACT family.</text>
</comment>
<evidence type="ECO:0000313" key="4">
    <source>
        <dbReference type="Proteomes" id="UP000516361"/>
    </source>
</evidence>
<dbReference type="InterPro" id="IPR023582">
    <property type="entry name" value="Impact"/>
</dbReference>
<dbReference type="KEGG" id="ocy:OSSY52_14610"/>
<accession>A0A7G1G4A0</accession>
<dbReference type="Pfam" id="PF01205">
    <property type="entry name" value="Impact_N"/>
    <property type="match status" value="1"/>
</dbReference>
<dbReference type="GO" id="GO:0005737">
    <property type="term" value="C:cytoplasm"/>
    <property type="evidence" value="ECO:0007669"/>
    <property type="project" value="TreeGrafter"/>
</dbReference>